<organism evidence="3 4">
    <name type="scientific">Lactuca saligna</name>
    <name type="common">Willowleaf lettuce</name>
    <dbReference type="NCBI Taxonomy" id="75948"/>
    <lineage>
        <taxon>Eukaryota</taxon>
        <taxon>Viridiplantae</taxon>
        <taxon>Streptophyta</taxon>
        <taxon>Embryophyta</taxon>
        <taxon>Tracheophyta</taxon>
        <taxon>Spermatophyta</taxon>
        <taxon>Magnoliopsida</taxon>
        <taxon>eudicotyledons</taxon>
        <taxon>Gunneridae</taxon>
        <taxon>Pentapetalae</taxon>
        <taxon>asterids</taxon>
        <taxon>campanulids</taxon>
        <taxon>Asterales</taxon>
        <taxon>Asteraceae</taxon>
        <taxon>Cichorioideae</taxon>
        <taxon>Cichorieae</taxon>
        <taxon>Lactucinae</taxon>
        <taxon>Lactuca</taxon>
    </lineage>
</organism>
<dbReference type="InterPro" id="IPR007321">
    <property type="entry name" value="Transposase_28"/>
</dbReference>
<feature type="domain" description="Transposase (putative) gypsy type" evidence="2">
    <location>
        <begin position="105"/>
        <end position="169"/>
    </location>
</feature>
<feature type="signal peptide" evidence="1">
    <location>
        <begin position="1"/>
        <end position="20"/>
    </location>
</feature>
<dbReference type="EMBL" id="OX465078">
    <property type="protein sequence ID" value="CAI9273962.1"/>
    <property type="molecule type" value="Genomic_DNA"/>
</dbReference>
<reference evidence="3" key="1">
    <citation type="submission" date="2023-04" db="EMBL/GenBank/DDBJ databases">
        <authorList>
            <person name="Vijverberg K."/>
            <person name="Xiong W."/>
            <person name="Schranz E."/>
        </authorList>
    </citation>
    <scope>NUCLEOTIDE SEQUENCE</scope>
</reference>
<accession>A0AA35YHD8</accession>
<evidence type="ECO:0000259" key="2">
    <source>
        <dbReference type="Pfam" id="PF04195"/>
    </source>
</evidence>
<protein>
    <recommendedName>
        <fullName evidence="2">Transposase (putative) gypsy type domain-containing protein</fullName>
    </recommendedName>
</protein>
<proteinExistence type="predicted"/>
<name>A0AA35YHD8_LACSI</name>
<dbReference type="AlphaFoldDB" id="A0AA35YHD8"/>
<evidence type="ECO:0000313" key="3">
    <source>
        <dbReference type="EMBL" id="CAI9273962.1"/>
    </source>
</evidence>
<dbReference type="Proteomes" id="UP001177003">
    <property type="component" value="Chromosome 2"/>
</dbReference>
<sequence>MLASSHIILLALIRLYVLNALISLADYLSSNPDYSCRNFLTSFPFEFAFTVIGMGDDMSIMAFEVDCCMLEGYCDEYHLSLMLGFQVPSSSSSILDAPPCKVGFYLRHLVCGLWLPPSRIILKVLYFYKLHLVQLCPNAASNIVTFEVFYVSHKIPLHVSLFRYFYRLKKYGDWFSFSSCHFPLSPYLGCSNGN</sequence>
<keyword evidence="1" id="KW-0732">Signal</keyword>
<evidence type="ECO:0000313" key="4">
    <source>
        <dbReference type="Proteomes" id="UP001177003"/>
    </source>
</evidence>
<dbReference type="Pfam" id="PF04195">
    <property type="entry name" value="Transposase_28"/>
    <property type="match status" value="1"/>
</dbReference>
<evidence type="ECO:0000256" key="1">
    <source>
        <dbReference type="SAM" id="SignalP"/>
    </source>
</evidence>
<keyword evidence="4" id="KW-1185">Reference proteome</keyword>
<gene>
    <name evidence="3" type="ORF">LSALG_LOCUS14074</name>
</gene>
<feature type="chain" id="PRO_5041451653" description="Transposase (putative) gypsy type domain-containing protein" evidence="1">
    <location>
        <begin position="21"/>
        <end position="194"/>
    </location>
</feature>